<dbReference type="EMBL" id="MFIF01000009">
    <property type="protein sequence ID" value="OGF87107.1"/>
    <property type="molecule type" value="Genomic_DNA"/>
</dbReference>
<gene>
    <name evidence="1" type="ORF">A3B19_01600</name>
</gene>
<comment type="caution">
    <text evidence="1">The sequence shown here is derived from an EMBL/GenBank/DDBJ whole genome shotgun (WGS) entry which is preliminary data.</text>
</comment>
<name>A0A1F5XGW2_9BACT</name>
<protein>
    <recommendedName>
        <fullName evidence="3">PLD phosphodiesterase domain-containing protein</fullName>
    </recommendedName>
</protein>
<dbReference type="Proteomes" id="UP000177346">
    <property type="component" value="Unassembled WGS sequence"/>
</dbReference>
<reference evidence="1 2" key="1">
    <citation type="journal article" date="2016" name="Nat. Commun.">
        <title>Thousands of microbial genomes shed light on interconnected biogeochemical processes in an aquifer system.</title>
        <authorList>
            <person name="Anantharaman K."/>
            <person name="Brown C.T."/>
            <person name="Hug L.A."/>
            <person name="Sharon I."/>
            <person name="Castelle C.J."/>
            <person name="Probst A.J."/>
            <person name="Thomas B.C."/>
            <person name="Singh A."/>
            <person name="Wilkins M.J."/>
            <person name="Karaoz U."/>
            <person name="Brodie E.L."/>
            <person name="Williams K.H."/>
            <person name="Hubbard S.S."/>
            <person name="Banfield J.F."/>
        </authorList>
    </citation>
    <scope>NUCLEOTIDE SEQUENCE [LARGE SCALE GENOMIC DNA]</scope>
</reference>
<dbReference type="AlphaFoldDB" id="A0A1F5XGW2"/>
<sequence length="233" mass="26407">MNHQEIIKATDELIKVISKSSATISEKSVRDTAESWIDEYHQELANTLSGHPKAVTALRYLSKSVSNQRLVKKRWLKNLWVVRKALSNSKLTGNSTFIFDPSKPFTAYQVLTGLFSKTKKEMLIFDGYVEEGTLDILSSVFPKAKIKLLTNNTYGKFMRGLPRFKKEFPGFEARKSNIVHDRFFMIDGDYFAAGTSLHSLGGKKSSYIFKVDKGVGRILKGYFDSIWTVASKL</sequence>
<evidence type="ECO:0008006" key="3">
    <source>
        <dbReference type="Google" id="ProtNLM"/>
    </source>
</evidence>
<evidence type="ECO:0000313" key="2">
    <source>
        <dbReference type="Proteomes" id="UP000177346"/>
    </source>
</evidence>
<evidence type="ECO:0000313" key="1">
    <source>
        <dbReference type="EMBL" id="OGF87107.1"/>
    </source>
</evidence>
<proteinExistence type="predicted"/>
<accession>A0A1F5XGW2</accession>
<organism evidence="1 2">
    <name type="scientific">Candidatus Giovannonibacteria bacterium RIFCSPLOWO2_01_FULL_46_32</name>
    <dbReference type="NCBI Taxonomy" id="1798353"/>
    <lineage>
        <taxon>Bacteria</taxon>
        <taxon>Candidatus Giovannoniibacteriota</taxon>
    </lineage>
</organism>